<dbReference type="SUPFAM" id="SSF63380">
    <property type="entry name" value="Riboflavin synthase domain-like"/>
    <property type="match status" value="1"/>
</dbReference>
<dbReference type="GO" id="GO:0140618">
    <property type="term" value="F:ferric-chelate reductase (NADH) activity"/>
    <property type="evidence" value="ECO:0007669"/>
    <property type="project" value="UniProtKB-EC"/>
</dbReference>
<evidence type="ECO:0000256" key="17">
    <source>
        <dbReference type="SAM" id="Phobius"/>
    </source>
</evidence>
<evidence type="ECO:0000313" key="20">
    <source>
        <dbReference type="Proteomes" id="UP001054252"/>
    </source>
</evidence>
<comment type="similarity">
    <text evidence="3">Belongs to the ferric reductase (FRE) family.</text>
</comment>
<accession>A0AAV5IFW8</accession>
<protein>
    <recommendedName>
        <fullName evidence="16">ferric-chelate reductase (NADH)</fullName>
        <ecNumber evidence="16">1.16.1.7</ecNumber>
    </recommendedName>
</protein>
<dbReference type="FunFam" id="3.40.50.80:FF:000039">
    <property type="entry name" value="Ferric reduction oxidase 3"/>
    <property type="match status" value="1"/>
</dbReference>
<organism evidence="19 20">
    <name type="scientific">Rubroshorea leprosula</name>
    <dbReference type="NCBI Taxonomy" id="152421"/>
    <lineage>
        <taxon>Eukaryota</taxon>
        <taxon>Viridiplantae</taxon>
        <taxon>Streptophyta</taxon>
        <taxon>Embryophyta</taxon>
        <taxon>Tracheophyta</taxon>
        <taxon>Spermatophyta</taxon>
        <taxon>Magnoliopsida</taxon>
        <taxon>eudicotyledons</taxon>
        <taxon>Gunneridae</taxon>
        <taxon>Pentapetalae</taxon>
        <taxon>rosids</taxon>
        <taxon>malvids</taxon>
        <taxon>Malvales</taxon>
        <taxon>Dipterocarpaceae</taxon>
        <taxon>Rubroshorea</taxon>
    </lineage>
</organism>
<feature type="transmembrane region" description="Helical" evidence="17">
    <location>
        <begin position="55"/>
        <end position="81"/>
    </location>
</feature>
<keyword evidence="9" id="KW-0249">Electron transport</keyword>
<dbReference type="Pfam" id="PF08030">
    <property type="entry name" value="NAD_binding_6"/>
    <property type="match status" value="1"/>
</dbReference>
<evidence type="ECO:0000256" key="10">
    <source>
        <dbReference type="ARBA" id="ARBA00022989"/>
    </source>
</evidence>
<keyword evidence="20" id="KW-1185">Reference proteome</keyword>
<comment type="cofactor">
    <cofactor evidence="1">
        <name>FAD</name>
        <dbReference type="ChEBI" id="CHEBI:57692"/>
    </cofactor>
</comment>
<dbReference type="InterPro" id="IPR039261">
    <property type="entry name" value="FNR_nucleotide-bd"/>
</dbReference>
<feature type="transmembrane region" description="Helical" evidence="17">
    <location>
        <begin position="540"/>
        <end position="562"/>
    </location>
</feature>
<dbReference type="Proteomes" id="UP001054252">
    <property type="component" value="Unassembled WGS sequence"/>
</dbReference>
<comment type="subcellular location">
    <subcellularLocation>
        <location evidence="2">Membrane</location>
        <topology evidence="2">Multi-pass membrane protein</topology>
    </subcellularLocation>
</comment>
<sequence>MAASGDGGIKMVMAAMKGLFVVLFLGILMMWIMMPTNTYRQKWRTDISNKATSTFVGTAASNILIWTFPMLFLAVLGSIYLHLVKKHNNNYESQSDSKSNRRALIWKKPALVKGPLGIVSWTELAFLIMFISLLVWSLSNGLKIRLGNLKEKAEPGHKIWIKKFQTVAFMLGIVGNICLAFLFYPVTRGSSVLPLLGLTSEGSIKYHIWVGHMAMVLFTAHGFGYIITWIINNQLSELIQWQTTDVPNLPGEIALLGGLLLWIATLPRIRRKAFELFFYTHNLYIIFVVFFFLHVGINYTVIMLPGFYLFMIDRFLRFLQSQRKVRLVSARLLPCDTVELNFSKSPDLSYNPTSIMFVNVPGVSNLQWHPFTVTSSSKLEPERISVVIKVEGTWSRKLYDLISSSSIDRVEAAIEGPYGPATTEFLSHDKLVMVSGGSGITPFISIIRDLCFLSKTTQCRIPKLMLICAFRKSSDLSWLDLLMPISDTSSGLSNLQLQIEVYITRDKAPKTNNPNQVRSVWFKPHPTDAPVSAILGPNSWLWLAIVISSSFIIFLILIGIITRYYIYPIDKNKNLYNYSGKAALNMLFICVSIAAAASAAVFLNRRKESKKIQNTEGSSQEGTPGSSLHNADRELECLPRQSIWDATNVHYGERPDLKRALLECEESSVGVLASGPKKLRHEVANICSTGRSDNFHFESISFSW</sequence>
<dbReference type="CDD" id="cd06186">
    <property type="entry name" value="NOX_Duox_like_FAD_NADP"/>
    <property type="match status" value="1"/>
</dbReference>
<dbReference type="InterPro" id="IPR050369">
    <property type="entry name" value="RBOH/FRE"/>
</dbReference>
<dbReference type="Pfam" id="PF01794">
    <property type="entry name" value="Ferric_reduct"/>
    <property type="match status" value="1"/>
</dbReference>
<feature type="transmembrane region" description="Helical" evidence="17">
    <location>
        <begin position="12"/>
        <end position="34"/>
    </location>
</feature>
<evidence type="ECO:0000256" key="7">
    <source>
        <dbReference type="ARBA" id="ARBA00022723"/>
    </source>
</evidence>
<feature type="transmembrane region" description="Helical" evidence="17">
    <location>
        <begin position="118"/>
        <end position="138"/>
    </location>
</feature>
<evidence type="ECO:0000313" key="19">
    <source>
        <dbReference type="EMBL" id="GKU96778.1"/>
    </source>
</evidence>
<dbReference type="Pfam" id="PF08022">
    <property type="entry name" value="FAD_binding_8"/>
    <property type="match status" value="1"/>
</dbReference>
<reference evidence="19 20" key="1">
    <citation type="journal article" date="2021" name="Commun. Biol.">
        <title>The genome of Shorea leprosula (Dipterocarpaceae) highlights the ecological relevance of drought in aseasonal tropical rainforests.</title>
        <authorList>
            <person name="Ng K.K.S."/>
            <person name="Kobayashi M.J."/>
            <person name="Fawcett J.A."/>
            <person name="Hatakeyama M."/>
            <person name="Paape T."/>
            <person name="Ng C.H."/>
            <person name="Ang C.C."/>
            <person name="Tnah L.H."/>
            <person name="Lee C.T."/>
            <person name="Nishiyama T."/>
            <person name="Sese J."/>
            <person name="O'Brien M.J."/>
            <person name="Copetti D."/>
            <person name="Mohd Noor M.I."/>
            <person name="Ong R.C."/>
            <person name="Putra M."/>
            <person name="Sireger I.Z."/>
            <person name="Indrioko S."/>
            <person name="Kosugi Y."/>
            <person name="Izuno A."/>
            <person name="Isagi Y."/>
            <person name="Lee S.L."/>
            <person name="Shimizu K.K."/>
        </authorList>
    </citation>
    <scope>NUCLEOTIDE SEQUENCE [LARGE SCALE GENOMIC DNA]</scope>
    <source>
        <strain evidence="19">214</strain>
    </source>
</reference>
<dbReference type="InterPro" id="IPR013130">
    <property type="entry name" value="Fe3_Rdtase_TM_dom"/>
</dbReference>
<evidence type="ECO:0000256" key="4">
    <source>
        <dbReference type="ARBA" id="ARBA00022448"/>
    </source>
</evidence>
<keyword evidence="11" id="KW-0560">Oxidoreductase</keyword>
<keyword evidence="14 17" id="KW-0472">Membrane</keyword>
<dbReference type="Gene3D" id="3.40.50.80">
    <property type="entry name" value="Nucleotide-binding domain of ferredoxin-NADP reductase (FNR) module"/>
    <property type="match status" value="1"/>
</dbReference>
<evidence type="ECO:0000256" key="6">
    <source>
        <dbReference type="ARBA" id="ARBA00022692"/>
    </source>
</evidence>
<dbReference type="EMBL" id="BPVZ01000010">
    <property type="protein sequence ID" value="GKU96778.1"/>
    <property type="molecule type" value="Genomic_DNA"/>
</dbReference>
<dbReference type="InterPro" id="IPR013121">
    <property type="entry name" value="Fe_red_NAD-bd_6"/>
</dbReference>
<keyword evidence="12" id="KW-0408">Iron</keyword>
<evidence type="ECO:0000256" key="5">
    <source>
        <dbReference type="ARBA" id="ARBA00022630"/>
    </source>
</evidence>
<dbReference type="InterPro" id="IPR013112">
    <property type="entry name" value="FAD-bd_8"/>
</dbReference>
<keyword evidence="10 17" id="KW-1133">Transmembrane helix</keyword>
<evidence type="ECO:0000256" key="8">
    <source>
        <dbReference type="ARBA" id="ARBA00022827"/>
    </source>
</evidence>
<feature type="transmembrane region" description="Helical" evidence="17">
    <location>
        <begin position="167"/>
        <end position="186"/>
    </location>
</feature>
<dbReference type="SUPFAM" id="SSF52343">
    <property type="entry name" value="Ferredoxin reductase-like, C-terminal NADP-linked domain"/>
    <property type="match status" value="1"/>
</dbReference>
<evidence type="ECO:0000256" key="14">
    <source>
        <dbReference type="ARBA" id="ARBA00023136"/>
    </source>
</evidence>
<dbReference type="AlphaFoldDB" id="A0AAV5IFW8"/>
<keyword evidence="8" id="KW-0274">FAD</keyword>
<dbReference type="EC" id="1.16.1.7" evidence="16"/>
<evidence type="ECO:0000256" key="3">
    <source>
        <dbReference type="ARBA" id="ARBA00006278"/>
    </source>
</evidence>
<dbReference type="InterPro" id="IPR017927">
    <property type="entry name" value="FAD-bd_FR_type"/>
</dbReference>
<dbReference type="GO" id="GO:0005886">
    <property type="term" value="C:plasma membrane"/>
    <property type="evidence" value="ECO:0007669"/>
    <property type="project" value="TreeGrafter"/>
</dbReference>
<feature type="transmembrane region" description="Helical" evidence="17">
    <location>
        <begin position="582"/>
        <end position="603"/>
    </location>
</feature>
<dbReference type="PROSITE" id="PS51384">
    <property type="entry name" value="FAD_FR"/>
    <property type="match status" value="1"/>
</dbReference>
<evidence type="ECO:0000256" key="13">
    <source>
        <dbReference type="ARBA" id="ARBA00023065"/>
    </source>
</evidence>
<dbReference type="GO" id="GO:0046872">
    <property type="term" value="F:metal ion binding"/>
    <property type="evidence" value="ECO:0007669"/>
    <property type="project" value="UniProtKB-KW"/>
</dbReference>
<keyword evidence="7" id="KW-0479">Metal-binding</keyword>
<keyword evidence="4" id="KW-0813">Transport</keyword>
<proteinExistence type="inferred from homology"/>
<dbReference type="SFLD" id="SFLDG01168">
    <property type="entry name" value="Ferric_reductase_subgroup_(FRE"/>
    <property type="match status" value="1"/>
</dbReference>
<feature type="transmembrane region" description="Helical" evidence="17">
    <location>
        <begin position="206"/>
        <end position="231"/>
    </location>
</feature>
<evidence type="ECO:0000256" key="2">
    <source>
        <dbReference type="ARBA" id="ARBA00004141"/>
    </source>
</evidence>
<comment type="caution">
    <text evidence="19">The sequence shown here is derived from an EMBL/GenBank/DDBJ whole genome shotgun (WGS) entry which is preliminary data.</text>
</comment>
<feature type="domain" description="FAD-binding FR-type" evidence="18">
    <location>
        <begin position="320"/>
        <end position="424"/>
    </location>
</feature>
<keyword evidence="13" id="KW-0406">Ion transport</keyword>
<dbReference type="PANTHER" id="PTHR11972">
    <property type="entry name" value="NADPH OXIDASE"/>
    <property type="match status" value="1"/>
</dbReference>
<evidence type="ECO:0000259" key="18">
    <source>
        <dbReference type="PROSITE" id="PS51384"/>
    </source>
</evidence>
<evidence type="ECO:0000256" key="1">
    <source>
        <dbReference type="ARBA" id="ARBA00001974"/>
    </source>
</evidence>
<dbReference type="InterPro" id="IPR017938">
    <property type="entry name" value="Riboflavin_synthase-like_b-brl"/>
</dbReference>
<gene>
    <name evidence="19" type="ORF">SLEP1_g9972</name>
</gene>
<keyword evidence="5" id="KW-0285">Flavoprotein</keyword>
<comment type="catalytic activity">
    <reaction evidence="15">
        <text>2 a Fe(II)-siderophore + NAD(+) + H(+) = 2 a Fe(III)-siderophore + NADH</text>
        <dbReference type="Rhea" id="RHEA:15061"/>
        <dbReference type="Rhea" id="RHEA-COMP:11342"/>
        <dbReference type="Rhea" id="RHEA-COMP:11344"/>
        <dbReference type="ChEBI" id="CHEBI:15378"/>
        <dbReference type="ChEBI" id="CHEBI:29033"/>
        <dbReference type="ChEBI" id="CHEBI:29034"/>
        <dbReference type="ChEBI" id="CHEBI:57540"/>
        <dbReference type="ChEBI" id="CHEBI:57945"/>
        <dbReference type="EC" id="1.16.1.7"/>
    </reaction>
</comment>
<dbReference type="SFLD" id="SFLDS00052">
    <property type="entry name" value="Ferric_Reductase_Domain"/>
    <property type="match status" value="1"/>
</dbReference>
<evidence type="ECO:0000256" key="15">
    <source>
        <dbReference type="ARBA" id="ARBA00050970"/>
    </source>
</evidence>
<keyword evidence="6 17" id="KW-0812">Transmembrane</keyword>
<evidence type="ECO:0000256" key="11">
    <source>
        <dbReference type="ARBA" id="ARBA00023002"/>
    </source>
</evidence>
<dbReference type="PANTHER" id="PTHR11972:SF41">
    <property type="entry name" value="FERRIC REDUCTION OXIDASE 2"/>
    <property type="match status" value="1"/>
</dbReference>
<evidence type="ECO:0000256" key="16">
    <source>
        <dbReference type="ARBA" id="ARBA00066905"/>
    </source>
</evidence>
<evidence type="ECO:0000256" key="9">
    <source>
        <dbReference type="ARBA" id="ARBA00022982"/>
    </source>
</evidence>
<evidence type="ECO:0000256" key="12">
    <source>
        <dbReference type="ARBA" id="ARBA00023004"/>
    </source>
</evidence>
<name>A0AAV5IFW8_9ROSI</name>
<dbReference type="GO" id="GO:0006811">
    <property type="term" value="P:monoatomic ion transport"/>
    <property type="evidence" value="ECO:0007669"/>
    <property type="project" value="UniProtKB-KW"/>
</dbReference>